<gene>
    <name evidence="4" type="ORF">ACFSSA_12680</name>
</gene>
<dbReference type="InterPro" id="IPR004821">
    <property type="entry name" value="Cyt_trans-like"/>
</dbReference>
<dbReference type="SUPFAM" id="SSF52374">
    <property type="entry name" value="Nucleotidylyl transferase"/>
    <property type="match status" value="1"/>
</dbReference>
<organism evidence="4 5">
    <name type="scientific">Luteolibacter algae</name>
    <dbReference type="NCBI Taxonomy" id="454151"/>
    <lineage>
        <taxon>Bacteria</taxon>
        <taxon>Pseudomonadati</taxon>
        <taxon>Verrucomicrobiota</taxon>
        <taxon>Verrucomicrobiia</taxon>
        <taxon>Verrucomicrobiales</taxon>
        <taxon>Verrucomicrobiaceae</taxon>
        <taxon>Luteolibacter</taxon>
    </lineage>
</organism>
<comment type="caution">
    <text evidence="4">The sequence shown here is derived from an EMBL/GenBank/DDBJ whole genome shotgun (WGS) entry which is preliminary data.</text>
</comment>
<reference evidence="5" key="1">
    <citation type="journal article" date="2019" name="Int. J. Syst. Evol. Microbiol.">
        <title>The Global Catalogue of Microorganisms (GCM) 10K type strain sequencing project: providing services to taxonomists for standard genome sequencing and annotation.</title>
        <authorList>
            <consortium name="The Broad Institute Genomics Platform"/>
            <consortium name="The Broad Institute Genome Sequencing Center for Infectious Disease"/>
            <person name="Wu L."/>
            <person name="Ma J."/>
        </authorList>
    </citation>
    <scope>NUCLEOTIDE SEQUENCE [LARGE SCALE GENOMIC DNA]</scope>
    <source>
        <strain evidence="5">CGMCC 4.7106</strain>
    </source>
</reference>
<accession>A0ABW5DDR2</accession>
<feature type="domain" description="Cytidyltransferase-like" evidence="3">
    <location>
        <begin position="32"/>
        <end position="122"/>
    </location>
</feature>
<evidence type="ECO:0000313" key="4">
    <source>
        <dbReference type="EMBL" id="MFD2257530.1"/>
    </source>
</evidence>
<name>A0ABW5DDR2_9BACT</name>
<dbReference type="PANTHER" id="PTHR43793:SF2">
    <property type="entry name" value="BIFUNCTIONAL PROTEIN HLDE"/>
    <property type="match status" value="1"/>
</dbReference>
<dbReference type="NCBIfam" id="TIGR00125">
    <property type="entry name" value="cyt_tran_rel"/>
    <property type="match status" value="1"/>
</dbReference>
<dbReference type="Proteomes" id="UP001597375">
    <property type="component" value="Unassembled WGS sequence"/>
</dbReference>
<sequence>MRSINPEERIVTLDKAAELREQALHDGKRFILTNGCFDLLHRGHLTYLRESAETGDFLCVAVNSDASVRELKGDDRPLNPEYDRAYALASLRCVDAVFVFPGPRLANEITLLKPDIYTKAGDYSIDSLEPTEKAALLDSGVDIRFLSFVSGKSTTSLIERMRSDG</sequence>
<dbReference type="InterPro" id="IPR014729">
    <property type="entry name" value="Rossmann-like_a/b/a_fold"/>
</dbReference>
<evidence type="ECO:0000313" key="5">
    <source>
        <dbReference type="Proteomes" id="UP001597375"/>
    </source>
</evidence>
<dbReference type="Pfam" id="PF01467">
    <property type="entry name" value="CTP_transf_like"/>
    <property type="match status" value="1"/>
</dbReference>
<evidence type="ECO:0000256" key="1">
    <source>
        <dbReference type="ARBA" id="ARBA00022679"/>
    </source>
</evidence>
<evidence type="ECO:0000259" key="3">
    <source>
        <dbReference type="Pfam" id="PF01467"/>
    </source>
</evidence>
<keyword evidence="1" id="KW-0808">Transferase</keyword>
<dbReference type="Gene3D" id="3.40.50.620">
    <property type="entry name" value="HUPs"/>
    <property type="match status" value="1"/>
</dbReference>
<dbReference type="InterPro" id="IPR050385">
    <property type="entry name" value="Archaeal_FAD_synthase"/>
</dbReference>
<dbReference type="EMBL" id="JBHUIT010000031">
    <property type="protein sequence ID" value="MFD2257530.1"/>
    <property type="molecule type" value="Genomic_DNA"/>
</dbReference>
<protein>
    <submittedName>
        <fullName evidence="4">Adenylyltransferase/cytidyltransferase family protein</fullName>
    </submittedName>
</protein>
<dbReference type="RefSeq" id="WP_386820841.1">
    <property type="nucleotide sequence ID" value="NZ_JBHUIT010000031.1"/>
</dbReference>
<proteinExistence type="predicted"/>
<keyword evidence="5" id="KW-1185">Reference proteome</keyword>
<evidence type="ECO:0000256" key="2">
    <source>
        <dbReference type="ARBA" id="ARBA00022695"/>
    </source>
</evidence>
<dbReference type="GO" id="GO:0016779">
    <property type="term" value="F:nucleotidyltransferase activity"/>
    <property type="evidence" value="ECO:0007669"/>
    <property type="project" value="UniProtKB-KW"/>
</dbReference>
<keyword evidence="2 4" id="KW-0548">Nucleotidyltransferase</keyword>
<dbReference type="PANTHER" id="PTHR43793">
    <property type="entry name" value="FAD SYNTHASE"/>
    <property type="match status" value="1"/>
</dbReference>